<feature type="compositionally biased region" description="Gly residues" evidence="4">
    <location>
        <begin position="250"/>
        <end position="259"/>
    </location>
</feature>
<keyword evidence="3 6" id="KW-0067">ATP-binding</keyword>
<dbReference type="GO" id="GO:0005524">
    <property type="term" value="F:ATP binding"/>
    <property type="evidence" value="ECO:0007669"/>
    <property type="project" value="UniProtKB-KW"/>
</dbReference>
<dbReference type="PROSITE" id="PS00211">
    <property type="entry name" value="ABC_TRANSPORTER_1"/>
    <property type="match status" value="1"/>
</dbReference>
<sequence>MTEREPSASPADQLPRPDGEPIVRLAGVVRVHGEGPNAVPALRGVSLDVRAGELVAVMGPSGSGKSTLLNLAGGLDRPTEGSVLLEGRELRDLPPKRLAELRRRSAGYVFQDLNLIPSLTVAENVALPRELDGASTAKARRAALRVLEEVGLADLGDRFPDDLSGGQRQRAAIARALVGERRLILADEPTGALDTRAGDEIIQVLRQRADAGAAVLLVTHEPRYAAWADRVVFLRDGRITDSSDSPATEGAGGTDGADGMGVVSAR</sequence>
<feature type="domain" description="ABC transporter" evidence="5">
    <location>
        <begin position="23"/>
        <end position="261"/>
    </location>
</feature>
<dbReference type="InterPro" id="IPR017911">
    <property type="entry name" value="MacB-like_ATP-bd"/>
</dbReference>
<accession>A0ABQ4F7G7</accession>
<reference evidence="6 7" key="1">
    <citation type="submission" date="2021-01" db="EMBL/GenBank/DDBJ databases">
        <title>Whole genome shotgun sequence of Microbispora amethystogenes NBRC 101907.</title>
        <authorList>
            <person name="Komaki H."/>
            <person name="Tamura T."/>
        </authorList>
    </citation>
    <scope>NUCLEOTIDE SEQUENCE [LARGE SCALE GENOMIC DNA]</scope>
    <source>
        <strain evidence="6 7">NBRC 101907</strain>
    </source>
</reference>
<gene>
    <name evidence="6" type="ORF">Mam01_09100</name>
</gene>
<proteinExistence type="predicted"/>
<dbReference type="Pfam" id="PF00005">
    <property type="entry name" value="ABC_tran"/>
    <property type="match status" value="1"/>
</dbReference>
<dbReference type="EMBL" id="BOOB01000005">
    <property type="protein sequence ID" value="GIH30746.1"/>
    <property type="molecule type" value="Genomic_DNA"/>
</dbReference>
<evidence type="ECO:0000256" key="1">
    <source>
        <dbReference type="ARBA" id="ARBA00022448"/>
    </source>
</evidence>
<dbReference type="Gene3D" id="3.40.50.300">
    <property type="entry name" value="P-loop containing nucleotide triphosphate hydrolases"/>
    <property type="match status" value="1"/>
</dbReference>
<comment type="caution">
    <text evidence="6">The sequence shown here is derived from an EMBL/GenBank/DDBJ whole genome shotgun (WGS) entry which is preliminary data.</text>
</comment>
<dbReference type="InterPro" id="IPR003593">
    <property type="entry name" value="AAA+_ATPase"/>
</dbReference>
<evidence type="ECO:0000256" key="3">
    <source>
        <dbReference type="ARBA" id="ARBA00022840"/>
    </source>
</evidence>
<evidence type="ECO:0000313" key="6">
    <source>
        <dbReference type="EMBL" id="GIH30746.1"/>
    </source>
</evidence>
<dbReference type="InterPro" id="IPR017871">
    <property type="entry name" value="ABC_transporter-like_CS"/>
</dbReference>
<feature type="region of interest" description="Disordered" evidence="4">
    <location>
        <begin position="242"/>
        <end position="266"/>
    </location>
</feature>
<keyword evidence="1" id="KW-0813">Transport</keyword>
<organism evidence="6 7">
    <name type="scientific">Microbispora amethystogenes</name>
    <dbReference type="NCBI Taxonomy" id="1427754"/>
    <lineage>
        <taxon>Bacteria</taxon>
        <taxon>Bacillati</taxon>
        <taxon>Actinomycetota</taxon>
        <taxon>Actinomycetes</taxon>
        <taxon>Streptosporangiales</taxon>
        <taxon>Streptosporangiaceae</taxon>
        <taxon>Microbispora</taxon>
    </lineage>
</organism>
<dbReference type="PANTHER" id="PTHR24220">
    <property type="entry name" value="IMPORT ATP-BINDING PROTEIN"/>
    <property type="match status" value="1"/>
</dbReference>
<dbReference type="PANTHER" id="PTHR24220:SF685">
    <property type="entry name" value="ABC TRANSPORTER RELATED"/>
    <property type="match status" value="1"/>
</dbReference>
<dbReference type="CDD" id="cd03255">
    <property type="entry name" value="ABC_MJ0796_LolCDE_FtsE"/>
    <property type="match status" value="1"/>
</dbReference>
<evidence type="ECO:0000313" key="7">
    <source>
        <dbReference type="Proteomes" id="UP000651728"/>
    </source>
</evidence>
<dbReference type="InterPro" id="IPR003439">
    <property type="entry name" value="ABC_transporter-like_ATP-bd"/>
</dbReference>
<name>A0ABQ4F7G7_9ACTN</name>
<evidence type="ECO:0000256" key="4">
    <source>
        <dbReference type="SAM" id="MobiDB-lite"/>
    </source>
</evidence>
<dbReference type="InterPro" id="IPR015854">
    <property type="entry name" value="ABC_transpr_LolD-like"/>
</dbReference>
<keyword evidence="7" id="KW-1185">Reference proteome</keyword>
<dbReference type="InterPro" id="IPR027417">
    <property type="entry name" value="P-loop_NTPase"/>
</dbReference>
<dbReference type="Proteomes" id="UP000651728">
    <property type="component" value="Unassembled WGS sequence"/>
</dbReference>
<dbReference type="SUPFAM" id="SSF52540">
    <property type="entry name" value="P-loop containing nucleoside triphosphate hydrolases"/>
    <property type="match status" value="1"/>
</dbReference>
<protein>
    <submittedName>
        <fullName evidence="6">Macrolide ABC transporter ATP-binding protein</fullName>
    </submittedName>
</protein>
<evidence type="ECO:0000259" key="5">
    <source>
        <dbReference type="PROSITE" id="PS50893"/>
    </source>
</evidence>
<keyword evidence="2" id="KW-0547">Nucleotide-binding</keyword>
<dbReference type="SMART" id="SM00382">
    <property type="entry name" value="AAA"/>
    <property type="match status" value="1"/>
</dbReference>
<dbReference type="PROSITE" id="PS50893">
    <property type="entry name" value="ABC_TRANSPORTER_2"/>
    <property type="match status" value="1"/>
</dbReference>
<evidence type="ECO:0000256" key="2">
    <source>
        <dbReference type="ARBA" id="ARBA00022741"/>
    </source>
</evidence>